<dbReference type="AlphaFoldDB" id="A0A3N0U6J5"/>
<name>A0A3N0U6J5_9GAMM</name>
<proteinExistence type="predicted"/>
<sequence>MKKIAIAAALLCLFAGFSAPSFAADPCKVVLCMYGKVTGNSGGSECSSAEKAFFGINSFKKHHRFNPSKTSNMRKDFLGECKAADPASIAKIISKFGRIRG</sequence>
<dbReference type="Proteomes" id="UP000274511">
    <property type="component" value="Unassembled WGS sequence"/>
</dbReference>
<protein>
    <submittedName>
        <fullName evidence="2">Conjugal transfer protein</fullName>
    </submittedName>
</protein>
<dbReference type="EMBL" id="RJUJ01000025">
    <property type="protein sequence ID" value="ROH76247.1"/>
    <property type="molecule type" value="Genomic_DNA"/>
</dbReference>
<organism evidence="2 3">
    <name type="scientific">Lonsdalea populi</name>
    <dbReference type="NCBI Taxonomy" id="1172565"/>
    <lineage>
        <taxon>Bacteria</taxon>
        <taxon>Pseudomonadati</taxon>
        <taxon>Pseudomonadota</taxon>
        <taxon>Gammaproteobacteria</taxon>
        <taxon>Enterobacterales</taxon>
        <taxon>Pectobacteriaceae</taxon>
        <taxon>Lonsdalea</taxon>
    </lineage>
</organism>
<accession>A0A3N0U6J5</accession>
<evidence type="ECO:0000313" key="3">
    <source>
        <dbReference type="Proteomes" id="UP000274511"/>
    </source>
</evidence>
<feature type="signal peptide" evidence="1">
    <location>
        <begin position="1"/>
        <end position="23"/>
    </location>
</feature>
<evidence type="ECO:0000256" key="1">
    <source>
        <dbReference type="SAM" id="SignalP"/>
    </source>
</evidence>
<dbReference type="RefSeq" id="WP_123244718.1">
    <property type="nucleotide sequence ID" value="NZ_RJUJ01000025.1"/>
</dbReference>
<comment type="caution">
    <text evidence="2">The sequence shown here is derived from an EMBL/GenBank/DDBJ whole genome shotgun (WGS) entry which is preliminary data.</text>
</comment>
<reference evidence="2 3" key="1">
    <citation type="submission" date="2018-10" db="EMBL/GenBank/DDBJ databases">
        <title>New species genome.</title>
        <authorList>
            <person name="Li Y."/>
        </authorList>
    </citation>
    <scope>NUCLEOTIDE SEQUENCE [LARGE SCALE GENOMIC DNA]</scope>
    <source>
        <strain evidence="2 3">L6_4B</strain>
    </source>
</reference>
<gene>
    <name evidence="2" type="ORF">EC392_15915</name>
</gene>
<feature type="chain" id="PRO_5018039476" evidence="1">
    <location>
        <begin position="24"/>
        <end position="101"/>
    </location>
</feature>
<evidence type="ECO:0000313" key="2">
    <source>
        <dbReference type="EMBL" id="ROH76247.1"/>
    </source>
</evidence>
<keyword evidence="1" id="KW-0732">Signal</keyword>